<name>A0A9E8M237_9BACI</name>
<dbReference type="KEGG" id="fhl:OE105_01660"/>
<sequence>MEVLKVDNVSMKFEELTVLNHVSFSVPKHSAFGLIGKNGAGKTTTMKLIVGLLKPTGGKMTVCGEQVIYGNTKTNRLIGYLPDVPEFYGYLTPKEYLKLCGEITGLPSSQIKKKTEELLNLVGLEGVNRKIGSFSRGMKQRLGIAQALINEPKLLICDEPTSALDPMGRKEILDILRDVTKKTTVIFSSHILSDVEKVCDTIGILNQGQLLLQGNLSEMKENYSKMGVRMDFFNAKDAEEAEKVLVDLPFVFKLERLEMTLSVQLTSHPSNTNELLKIVSMKGWNLKKYELIEPSLEDVFLEVVKG</sequence>
<evidence type="ECO:0000313" key="6">
    <source>
        <dbReference type="EMBL" id="WAA12879.1"/>
    </source>
</evidence>
<dbReference type="SMART" id="SM00382">
    <property type="entry name" value="AAA"/>
    <property type="match status" value="1"/>
</dbReference>
<accession>A0A9E8M237</accession>
<dbReference type="AlphaFoldDB" id="A0A9E8M237"/>
<evidence type="ECO:0000259" key="5">
    <source>
        <dbReference type="PROSITE" id="PS50893"/>
    </source>
</evidence>
<dbReference type="Gene3D" id="3.40.50.300">
    <property type="entry name" value="P-loop containing nucleotide triphosphate hydrolases"/>
    <property type="match status" value="1"/>
</dbReference>
<dbReference type="GO" id="GO:0016887">
    <property type="term" value="F:ATP hydrolysis activity"/>
    <property type="evidence" value="ECO:0007669"/>
    <property type="project" value="InterPro"/>
</dbReference>
<dbReference type="Proteomes" id="UP001164726">
    <property type="component" value="Chromosome"/>
</dbReference>
<dbReference type="InterPro" id="IPR027417">
    <property type="entry name" value="P-loop_NTPase"/>
</dbReference>
<evidence type="ECO:0000256" key="3">
    <source>
        <dbReference type="ARBA" id="ARBA00022741"/>
    </source>
</evidence>
<keyword evidence="3" id="KW-0547">Nucleotide-binding</keyword>
<keyword evidence="4 6" id="KW-0067">ATP-binding</keyword>
<evidence type="ECO:0000313" key="7">
    <source>
        <dbReference type="Proteomes" id="UP001164726"/>
    </source>
</evidence>
<dbReference type="RefSeq" id="WP_275421011.1">
    <property type="nucleotide sequence ID" value="NZ_CP106877.1"/>
</dbReference>
<dbReference type="PANTHER" id="PTHR43335:SF4">
    <property type="entry name" value="ABC TRANSPORTER, ATP-BINDING PROTEIN"/>
    <property type="match status" value="1"/>
</dbReference>
<comment type="similarity">
    <text evidence="1">Belongs to the ABC transporter superfamily.</text>
</comment>
<reference evidence="6" key="1">
    <citation type="submission" date="2022-09" db="EMBL/GenBank/DDBJ databases">
        <title>Complete Genomes of Fervidibacillus albus and Fervidibacillus halotolerans isolated from tidal flat sediments.</title>
        <authorList>
            <person name="Kwon K.K."/>
            <person name="Yang S.-H."/>
            <person name="Park M.J."/>
            <person name="Oh H.-M."/>
        </authorList>
    </citation>
    <scope>NUCLEOTIDE SEQUENCE</scope>
    <source>
        <strain evidence="6">MEBiC13594</strain>
    </source>
</reference>
<keyword evidence="2" id="KW-0813">Transport</keyword>
<evidence type="ECO:0000256" key="1">
    <source>
        <dbReference type="ARBA" id="ARBA00005417"/>
    </source>
</evidence>
<dbReference type="InterPro" id="IPR003439">
    <property type="entry name" value="ABC_transporter-like_ATP-bd"/>
</dbReference>
<feature type="domain" description="ABC transporter" evidence="5">
    <location>
        <begin position="4"/>
        <end position="232"/>
    </location>
</feature>
<evidence type="ECO:0000256" key="4">
    <source>
        <dbReference type="ARBA" id="ARBA00022840"/>
    </source>
</evidence>
<evidence type="ECO:0000256" key="2">
    <source>
        <dbReference type="ARBA" id="ARBA00022448"/>
    </source>
</evidence>
<dbReference type="PROSITE" id="PS50893">
    <property type="entry name" value="ABC_TRANSPORTER_2"/>
    <property type="match status" value="1"/>
</dbReference>
<dbReference type="EMBL" id="CP106877">
    <property type="protein sequence ID" value="WAA12879.1"/>
    <property type="molecule type" value="Genomic_DNA"/>
</dbReference>
<dbReference type="PANTHER" id="PTHR43335">
    <property type="entry name" value="ABC TRANSPORTER, ATP-BINDING PROTEIN"/>
    <property type="match status" value="1"/>
</dbReference>
<dbReference type="CDD" id="cd03230">
    <property type="entry name" value="ABC_DR_subfamily_A"/>
    <property type="match status" value="1"/>
</dbReference>
<protein>
    <submittedName>
        <fullName evidence="6">ABC transporter ATP-binding protein</fullName>
    </submittedName>
</protein>
<dbReference type="Pfam" id="PF00005">
    <property type="entry name" value="ABC_tran"/>
    <property type="match status" value="1"/>
</dbReference>
<dbReference type="Pfam" id="PF13732">
    <property type="entry name" value="DrrA1-3_C"/>
    <property type="match status" value="1"/>
</dbReference>
<proteinExistence type="inferred from homology"/>
<dbReference type="InterPro" id="IPR003593">
    <property type="entry name" value="AAA+_ATPase"/>
</dbReference>
<dbReference type="GO" id="GO:0005524">
    <property type="term" value="F:ATP binding"/>
    <property type="evidence" value="ECO:0007669"/>
    <property type="project" value="UniProtKB-KW"/>
</dbReference>
<organism evidence="6 7">
    <name type="scientific">Fervidibacillus halotolerans</name>
    <dbReference type="NCBI Taxonomy" id="2980027"/>
    <lineage>
        <taxon>Bacteria</taxon>
        <taxon>Bacillati</taxon>
        <taxon>Bacillota</taxon>
        <taxon>Bacilli</taxon>
        <taxon>Bacillales</taxon>
        <taxon>Bacillaceae</taxon>
        <taxon>Fervidibacillus</taxon>
    </lineage>
</organism>
<keyword evidence="7" id="KW-1185">Reference proteome</keyword>
<dbReference type="InterPro" id="IPR025302">
    <property type="entry name" value="DrrA1/2-like_C"/>
</dbReference>
<gene>
    <name evidence="6" type="ORF">OE105_01660</name>
</gene>
<dbReference type="SUPFAM" id="SSF52540">
    <property type="entry name" value="P-loop containing nucleoside triphosphate hydrolases"/>
    <property type="match status" value="1"/>
</dbReference>